<feature type="region of interest" description="Disordered" evidence="5">
    <location>
        <begin position="1"/>
        <end position="28"/>
    </location>
</feature>
<evidence type="ECO:0000313" key="7">
    <source>
        <dbReference type="EMBL" id="MED6217299.1"/>
    </source>
</evidence>
<dbReference type="InterPro" id="IPR016024">
    <property type="entry name" value="ARM-type_fold"/>
</dbReference>
<dbReference type="Proteomes" id="UP001341840">
    <property type="component" value="Unassembled WGS sequence"/>
</dbReference>
<dbReference type="SMART" id="SM00025">
    <property type="entry name" value="Pumilio"/>
    <property type="match status" value="8"/>
</dbReference>
<evidence type="ECO:0000313" key="8">
    <source>
        <dbReference type="Proteomes" id="UP001341840"/>
    </source>
</evidence>
<keyword evidence="3" id="KW-0694">RNA-binding</keyword>
<organism evidence="7 8">
    <name type="scientific">Stylosanthes scabra</name>
    <dbReference type="NCBI Taxonomy" id="79078"/>
    <lineage>
        <taxon>Eukaryota</taxon>
        <taxon>Viridiplantae</taxon>
        <taxon>Streptophyta</taxon>
        <taxon>Embryophyta</taxon>
        <taxon>Tracheophyta</taxon>
        <taxon>Spermatophyta</taxon>
        <taxon>Magnoliopsida</taxon>
        <taxon>eudicotyledons</taxon>
        <taxon>Gunneridae</taxon>
        <taxon>Pentapetalae</taxon>
        <taxon>rosids</taxon>
        <taxon>fabids</taxon>
        <taxon>Fabales</taxon>
        <taxon>Fabaceae</taxon>
        <taxon>Papilionoideae</taxon>
        <taxon>50 kb inversion clade</taxon>
        <taxon>dalbergioids sensu lato</taxon>
        <taxon>Dalbergieae</taxon>
        <taxon>Pterocarpus clade</taxon>
        <taxon>Stylosanthes</taxon>
    </lineage>
</organism>
<evidence type="ECO:0000259" key="6">
    <source>
        <dbReference type="PROSITE" id="PS50303"/>
    </source>
</evidence>
<dbReference type="Gene3D" id="1.25.10.10">
    <property type="entry name" value="Leucine-rich Repeat Variant"/>
    <property type="match status" value="1"/>
</dbReference>
<keyword evidence="8" id="KW-1185">Reference proteome</keyword>
<evidence type="ECO:0000256" key="2">
    <source>
        <dbReference type="ARBA" id="ARBA00022845"/>
    </source>
</evidence>
<comment type="caution">
    <text evidence="7">The sequence shown here is derived from an EMBL/GenBank/DDBJ whole genome shotgun (WGS) entry which is preliminary data.</text>
</comment>
<protein>
    <recommendedName>
        <fullName evidence="6">PUM-HD domain-containing protein</fullName>
    </recommendedName>
</protein>
<dbReference type="Pfam" id="PF00806">
    <property type="entry name" value="PUF"/>
    <property type="match status" value="7"/>
</dbReference>
<keyword evidence="2" id="KW-0810">Translation regulation</keyword>
<dbReference type="EMBL" id="JASCZI010271906">
    <property type="protein sequence ID" value="MED6217299.1"/>
    <property type="molecule type" value="Genomic_DNA"/>
</dbReference>
<feature type="domain" description="PUM-HD" evidence="6">
    <location>
        <begin position="162"/>
        <end position="509"/>
    </location>
</feature>
<reference evidence="7 8" key="1">
    <citation type="journal article" date="2023" name="Plants (Basel)">
        <title>Bridging the Gap: Combining Genomics and Transcriptomics Approaches to Understand Stylosanthes scabra, an Orphan Legume from the Brazilian Caatinga.</title>
        <authorList>
            <person name="Ferreira-Neto J.R.C."/>
            <person name="da Silva M.D."/>
            <person name="Binneck E."/>
            <person name="de Melo N.F."/>
            <person name="da Silva R.H."/>
            <person name="de Melo A.L.T.M."/>
            <person name="Pandolfi V."/>
            <person name="Bustamante F.O."/>
            <person name="Brasileiro-Vidal A.C."/>
            <person name="Benko-Iseppon A.M."/>
        </authorList>
    </citation>
    <scope>NUCLEOTIDE SEQUENCE [LARGE SCALE GENOMIC DNA]</scope>
    <source>
        <tissue evidence="7">Leaves</tissue>
    </source>
</reference>
<feature type="repeat" description="Pumilio" evidence="4">
    <location>
        <begin position="186"/>
        <end position="222"/>
    </location>
</feature>
<evidence type="ECO:0000256" key="3">
    <source>
        <dbReference type="ARBA" id="ARBA00022884"/>
    </source>
</evidence>
<accession>A0ABU6Z4W3</accession>
<evidence type="ECO:0000256" key="4">
    <source>
        <dbReference type="PROSITE-ProRule" id="PRU00317"/>
    </source>
</evidence>
<keyword evidence="1" id="KW-0677">Repeat</keyword>
<evidence type="ECO:0000256" key="5">
    <source>
        <dbReference type="SAM" id="MobiDB-lite"/>
    </source>
</evidence>
<dbReference type="InterPro" id="IPR011989">
    <property type="entry name" value="ARM-like"/>
</dbReference>
<feature type="repeat" description="Pumilio" evidence="4">
    <location>
        <begin position="337"/>
        <end position="373"/>
    </location>
</feature>
<feature type="repeat" description="Pumilio" evidence="4">
    <location>
        <begin position="223"/>
        <end position="261"/>
    </location>
</feature>
<dbReference type="PROSITE" id="PS50302">
    <property type="entry name" value="PUM"/>
    <property type="match status" value="5"/>
</dbReference>
<feature type="compositionally biased region" description="Basic residues" evidence="5">
    <location>
        <begin position="1"/>
        <end position="12"/>
    </location>
</feature>
<feature type="repeat" description="Pumilio" evidence="4">
    <location>
        <begin position="410"/>
        <end position="446"/>
    </location>
</feature>
<name>A0ABU6Z4W3_9FABA</name>
<dbReference type="InterPro" id="IPR033133">
    <property type="entry name" value="PUM-HD"/>
</dbReference>
<dbReference type="PROSITE" id="PS50303">
    <property type="entry name" value="PUM_HD"/>
    <property type="match status" value="1"/>
</dbReference>
<proteinExistence type="predicted"/>
<dbReference type="InterPro" id="IPR001313">
    <property type="entry name" value="Pumilio_RNA-bd_rpt"/>
</dbReference>
<feature type="repeat" description="Pumilio" evidence="4">
    <location>
        <begin position="265"/>
        <end position="301"/>
    </location>
</feature>
<dbReference type="PANTHER" id="PTHR12537:SF63">
    <property type="entry name" value="PUMILIO HOMOLOG 15"/>
    <property type="match status" value="1"/>
</dbReference>
<sequence length="512" mass="58384">MFNHVPHHHHHEHPYSSSSSYLIREPPSPSPLPLPLPCSSAQHADSSCYFSDHGFEGQNQIPFCKNNRIIEEAFSRVSITPQQNTPDFLGQRSTIFSFDEQGHNINNNYPFLSSVQSMQHQEEEINNNIEMMMMMQKKLAFLNTNQQQQHCNTTVPMPYHREFHSNSNGVRIPQRWFQRSLSRVFDLRGKILHLAKTQCGCRVLQNIMEGLTSKEEVSVFFKELVVDDDNVVELMGNCFGNYVFQKLVEICSEEQITAIVFYATKNAIKFVNLCLDIHGTRSVQKLLEHVTKQEQRSFVMSALTPSVVTLSTHMNGLHVVDHCVKHFSGEDTEYMLKIVAANILKIATDKSGCCVIQQLVDHSEGESKDQLLAGIIVNAPLLAQHCYGNYVVQHLVSLKIARVTKSLMKHLEGKFVSMSCNKYGSNVVEKFFRDSGDRHSRTIILEILRFPNLPMLLVDPYANFVISSAVIVSQGGTQEELLKVIKQHSLMMRRNHYGKKLLGRLRKFLCHV</sequence>
<evidence type="ECO:0000256" key="1">
    <source>
        <dbReference type="ARBA" id="ARBA00022737"/>
    </source>
</evidence>
<dbReference type="PANTHER" id="PTHR12537">
    <property type="entry name" value="RNA BINDING PROTEIN PUMILIO-RELATED"/>
    <property type="match status" value="1"/>
</dbReference>
<dbReference type="SUPFAM" id="SSF48371">
    <property type="entry name" value="ARM repeat"/>
    <property type="match status" value="1"/>
</dbReference>
<gene>
    <name evidence="7" type="ORF">PIB30_016285</name>
</gene>